<dbReference type="Proteomes" id="UP001150581">
    <property type="component" value="Unassembled WGS sequence"/>
</dbReference>
<evidence type="ECO:0000313" key="1">
    <source>
        <dbReference type="EMBL" id="KAJ1897288.1"/>
    </source>
</evidence>
<organism evidence="1 2">
    <name type="scientific">Kickxella alabastrina</name>
    <dbReference type="NCBI Taxonomy" id="61397"/>
    <lineage>
        <taxon>Eukaryota</taxon>
        <taxon>Fungi</taxon>
        <taxon>Fungi incertae sedis</taxon>
        <taxon>Zoopagomycota</taxon>
        <taxon>Kickxellomycotina</taxon>
        <taxon>Kickxellomycetes</taxon>
        <taxon>Kickxellales</taxon>
        <taxon>Kickxellaceae</taxon>
        <taxon>Kickxella</taxon>
    </lineage>
</organism>
<evidence type="ECO:0000313" key="2">
    <source>
        <dbReference type="Proteomes" id="UP001150581"/>
    </source>
</evidence>
<proteinExistence type="predicted"/>
<name>A0ACC1IK08_9FUNG</name>
<accession>A0ACC1IK08</accession>
<reference evidence="1" key="1">
    <citation type="submission" date="2022-07" db="EMBL/GenBank/DDBJ databases">
        <title>Phylogenomic reconstructions and comparative analyses of Kickxellomycotina fungi.</title>
        <authorList>
            <person name="Reynolds N.K."/>
            <person name="Stajich J.E."/>
            <person name="Barry K."/>
            <person name="Grigoriev I.V."/>
            <person name="Crous P."/>
            <person name="Smith M.E."/>
        </authorList>
    </citation>
    <scope>NUCLEOTIDE SEQUENCE</scope>
    <source>
        <strain evidence="1">Benny 63K</strain>
    </source>
</reference>
<protein>
    <submittedName>
        <fullName evidence="1">Phosphatidylinositol 3,5-bisphosphate-binding protein</fullName>
    </submittedName>
</protein>
<dbReference type="EMBL" id="JANBPG010000348">
    <property type="protein sequence ID" value="KAJ1897288.1"/>
    <property type="molecule type" value="Genomic_DNA"/>
</dbReference>
<keyword evidence="2" id="KW-1185">Reference proteome</keyword>
<sequence length="441" mass="47400">MNVGRPAPRAAAAYASQDGYAPELLYATFNQDYGCFAIGTQTGFRIFNSDPYKEKMRREFKDGGIGIVAMLYRSNYLAFVGGGRNPRFPPNKVMLWDDASSKIIAELEFRSDVLNVQLQRDRIVVVLRNKCIVCSLEAKPRHLHAFETADNDRGAMAISGASDAGILAFPGRQKGHIQIVDLHSCISLATLQDPAAAAAAAAVSPRLAPSAQRTRTQSRGSFSLDPAAAMLPAATSTSPPAAAATAAVHPTNINIIAAHATAISALAISADGTMVASASEKGTLIRIFDTMSGRLVHELRRGVDRADIYSIAFSPDNTRLCVSSDKGTVHIFNLDSKDPAAQQSLSKSASPAPASASASASASAAGNRQSNLKFMKDLLPKYFSSEWSFAHFRVANEVRCICGFGNERNSVIVLCADGTAQKYSFDSYRGNCVREWYRKFI</sequence>
<gene>
    <name evidence="1" type="primary">HSV2_1</name>
    <name evidence="1" type="ORF">LPJ66_003461</name>
</gene>
<comment type="caution">
    <text evidence="1">The sequence shown here is derived from an EMBL/GenBank/DDBJ whole genome shotgun (WGS) entry which is preliminary data.</text>
</comment>